<evidence type="ECO:0000256" key="7">
    <source>
        <dbReference type="ARBA" id="ARBA00023303"/>
    </source>
</evidence>
<evidence type="ECO:0000256" key="5">
    <source>
        <dbReference type="ARBA" id="ARBA00023065"/>
    </source>
</evidence>
<proteinExistence type="predicted"/>
<feature type="domain" description="TRPM SLOG" evidence="11">
    <location>
        <begin position="89"/>
        <end position="317"/>
    </location>
</feature>
<evidence type="ECO:0000256" key="3">
    <source>
        <dbReference type="ARBA" id="ARBA00022692"/>
    </source>
</evidence>
<evidence type="ECO:0000256" key="4">
    <source>
        <dbReference type="ARBA" id="ARBA00022989"/>
    </source>
</evidence>
<feature type="transmembrane region" description="Helical" evidence="9">
    <location>
        <begin position="906"/>
        <end position="924"/>
    </location>
</feature>
<sequence length="1317" mass="152997">MHRSRSALYHLSQHYSNESEHKASVIIDQLHIRHRVCCPTNLDSDFHDENCIQRNNKRLPRISTSTTLEDTNDPRKLEASYGLLKDKERYIRLAVNTSEEKVEKVLVEAWNIPKPHFIVSIIGGTKYFKMSAQLETNFINGVIEIIKEPNGWLITNGYNTGIVQVVGQAINKYKLSNFKKTNITAIGICKWGCIKDLESIINPPQEEATEKNFQSTYLVSHKTATVHEHGEWDLEKHHSHYLMLDDGTRHNYDTHDYRTRLIAHMARLNNDDDVFVPVVTIVVEGGIETIKNIGSVLKSKIPVVIIDGSGRAADFFSRWLILTKDVENDLDNQDRIWGAEEFTNEDHELQNSTEHHEQHASNTRNGNRTERHLNSEHYRLATMFAKHFDRLYKDIKDTFLGRNKSNKIREQDENTLLTNIVMFCLQPAVRTHINVFNLNSEAELSETIFRSICHSREKLAKVKKYESERGRSEKNKTQSSIPDESPNIQKEKAEFNAHNEAMTERTKLLKLAMRWKCIQVAREFIFQNSLNSIRNPTDIFVDALTDDLPAFVYEFLKLGFNPADIFFPEKKSPDESRYQKLLKTLYAPEIVETDKTHLKYFIEASLNEKQGKIHDIESLNRVLTKIIGDYMHDLYFETSDDEKNYVHKWGLKKNLQQQDEGMSVDNLNESDSLATMERLEPYDYVLRDLFLWAILMNRTDIAKVLLCFMKYRICPALIATKVLKEYYKEADYGHLQDGYLENAKYFEQYAINCLDKADDYSTELACEIILQQNELYGYVTCLQVASDAKDKLFIAEPCCSQAMDNIWYNKVHPDQKLKRRRLALFSGIISFGLLAPLFVKYRESKEIKKRYIDTQPKFEKNGITYNDSTQFEYPLADSESSFPLYPYYQKLKKFHHSLPCKIASQLISYIFFLLLFSYVLLFKFEPPKNASVSIDWTEILTIILVTCILIEEIHGFVTQDSLSFSGRMEHYFRDQFKLLTVISLILFYVGLILRFSNTSTEQNFVAARIVMAIDVELWWLRSLSFIIILPFLGPQIVAITKMLKDLSFFLIIIAIVMIGYGVASRSMTYYPKANGVTDNGNPIDTSFGGKAVFANILYPVYYLLHTQFGNERTNLDSQPDAGWSIANHVLLAIHMIFVNILLTNLLIAMFSKRFDEVYDDTKNIWFTQRYLFTREYFIRSPFMPPISLIYDIYYLVYVFIRWVKRTCLKKETNFRPRVYKIIPTKANIIKTWYDFEESSTNEYAHEEVKAMLTESTKSKNRSDFDSKDKTEDVVKSDVDSSNALNALKQVQKDLAKLNVIIDEMNGQLEVAIAEKDS</sequence>
<evidence type="ECO:0000313" key="13">
    <source>
        <dbReference type="EMBL" id="CAF1070280.1"/>
    </source>
</evidence>
<reference evidence="13" key="1">
    <citation type="submission" date="2021-02" db="EMBL/GenBank/DDBJ databases">
        <authorList>
            <person name="Nowell W R."/>
        </authorList>
    </citation>
    <scope>NUCLEOTIDE SEQUENCE</scope>
</reference>
<feature type="transmembrane region" description="Helical" evidence="9">
    <location>
        <begin position="822"/>
        <end position="841"/>
    </location>
</feature>
<feature type="transmembrane region" description="Helical" evidence="9">
    <location>
        <begin position="1087"/>
        <end position="1104"/>
    </location>
</feature>
<keyword evidence="4 9" id="KW-1133">Transmembrane helix</keyword>
<keyword evidence="6 9" id="KW-0472">Membrane</keyword>
<dbReference type="GO" id="GO:0005886">
    <property type="term" value="C:plasma membrane"/>
    <property type="evidence" value="ECO:0007669"/>
    <property type="project" value="TreeGrafter"/>
</dbReference>
<evidence type="ECO:0000256" key="9">
    <source>
        <dbReference type="SAM" id="Phobius"/>
    </source>
</evidence>
<keyword evidence="7" id="KW-0407">Ion channel</keyword>
<comment type="caution">
    <text evidence="13">The sequence shown here is derived from an EMBL/GenBank/DDBJ whole genome shotgun (WGS) entry which is preliminary data.</text>
</comment>
<organism evidence="13 14">
    <name type="scientific">Rotaria magnacalcarata</name>
    <dbReference type="NCBI Taxonomy" id="392030"/>
    <lineage>
        <taxon>Eukaryota</taxon>
        <taxon>Metazoa</taxon>
        <taxon>Spiralia</taxon>
        <taxon>Gnathifera</taxon>
        <taxon>Rotifera</taxon>
        <taxon>Eurotatoria</taxon>
        <taxon>Bdelloidea</taxon>
        <taxon>Philodinida</taxon>
        <taxon>Philodinidae</taxon>
        <taxon>Rotaria</taxon>
    </lineage>
</organism>
<feature type="domain" description="Ion transport" evidence="10">
    <location>
        <begin position="909"/>
        <end position="1161"/>
    </location>
</feature>
<dbReference type="Pfam" id="PF25508">
    <property type="entry name" value="TRPM2"/>
    <property type="match status" value="1"/>
</dbReference>
<accession>A0A814LVN2</accession>
<dbReference type="PANTHER" id="PTHR13800:SF12">
    <property type="entry name" value="TRANSIENT RECEPTOR POTENTIAL CATION CHANNEL SUBFAMILY M MEMBER-LIKE 2"/>
    <property type="match status" value="1"/>
</dbReference>
<gene>
    <name evidence="13" type="ORF">CJN711_LOCUS5674</name>
</gene>
<comment type="subcellular location">
    <subcellularLocation>
        <location evidence="1">Membrane</location>
        <topology evidence="1">Multi-pass membrane protein</topology>
    </subcellularLocation>
</comment>
<evidence type="ECO:0000256" key="2">
    <source>
        <dbReference type="ARBA" id="ARBA00022448"/>
    </source>
</evidence>
<dbReference type="GO" id="GO:0099604">
    <property type="term" value="F:ligand-gated calcium channel activity"/>
    <property type="evidence" value="ECO:0007669"/>
    <property type="project" value="TreeGrafter"/>
</dbReference>
<dbReference type="InterPro" id="IPR057366">
    <property type="entry name" value="TRPM-like"/>
</dbReference>
<dbReference type="EMBL" id="CAJNOV010001617">
    <property type="protein sequence ID" value="CAF1070280.1"/>
    <property type="molecule type" value="Genomic_DNA"/>
</dbReference>
<protein>
    <submittedName>
        <fullName evidence="13">Uncharacterized protein</fullName>
    </submittedName>
</protein>
<feature type="compositionally biased region" description="Basic and acidic residues" evidence="8">
    <location>
        <begin position="347"/>
        <end position="359"/>
    </location>
</feature>
<evidence type="ECO:0000256" key="1">
    <source>
        <dbReference type="ARBA" id="ARBA00004141"/>
    </source>
</evidence>
<evidence type="ECO:0000259" key="11">
    <source>
        <dbReference type="Pfam" id="PF18139"/>
    </source>
</evidence>
<evidence type="ECO:0000256" key="6">
    <source>
        <dbReference type="ARBA" id="ARBA00023136"/>
    </source>
</evidence>
<evidence type="ECO:0000256" key="8">
    <source>
        <dbReference type="SAM" id="MobiDB-lite"/>
    </source>
</evidence>
<dbReference type="InterPro" id="IPR041491">
    <property type="entry name" value="TRPM_SLOG"/>
</dbReference>
<feature type="transmembrane region" description="Helical" evidence="9">
    <location>
        <begin position="978"/>
        <end position="997"/>
    </location>
</feature>
<dbReference type="Proteomes" id="UP000663855">
    <property type="component" value="Unassembled WGS sequence"/>
</dbReference>
<feature type="compositionally biased region" description="Basic and acidic residues" evidence="8">
    <location>
        <begin position="464"/>
        <end position="476"/>
    </location>
</feature>
<dbReference type="InterPro" id="IPR005821">
    <property type="entry name" value="Ion_trans_dom"/>
</dbReference>
<dbReference type="InterPro" id="IPR050927">
    <property type="entry name" value="TRPM"/>
</dbReference>
<dbReference type="Pfam" id="PF00520">
    <property type="entry name" value="Ion_trans"/>
    <property type="match status" value="1"/>
</dbReference>
<feature type="transmembrane region" description="Helical" evidence="9">
    <location>
        <begin position="1017"/>
        <end position="1039"/>
    </location>
</feature>
<evidence type="ECO:0000313" key="14">
    <source>
        <dbReference type="Proteomes" id="UP000663855"/>
    </source>
</evidence>
<keyword evidence="3 9" id="KW-0812">Transmembrane</keyword>
<feature type="transmembrane region" description="Helical" evidence="9">
    <location>
        <begin position="1046"/>
        <end position="1067"/>
    </location>
</feature>
<evidence type="ECO:0000259" key="10">
    <source>
        <dbReference type="Pfam" id="PF00520"/>
    </source>
</evidence>
<keyword evidence="2" id="KW-0813">Transport</keyword>
<feature type="region of interest" description="Disordered" evidence="8">
    <location>
        <begin position="464"/>
        <end position="488"/>
    </location>
</feature>
<keyword evidence="5" id="KW-0406">Ion transport</keyword>
<feature type="domain" description="TRPM-like" evidence="12">
    <location>
        <begin position="538"/>
        <end position="795"/>
    </location>
</feature>
<evidence type="ECO:0000259" key="12">
    <source>
        <dbReference type="Pfam" id="PF25508"/>
    </source>
</evidence>
<feature type="transmembrane region" description="Helical" evidence="9">
    <location>
        <begin position="1125"/>
        <end position="1150"/>
    </location>
</feature>
<feature type="compositionally biased region" description="Polar residues" evidence="8">
    <location>
        <begin position="477"/>
        <end position="488"/>
    </location>
</feature>
<dbReference type="PANTHER" id="PTHR13800">
    <property type="entry name" value="TRANSIENT RECEPTOR POTENTIAL CATION CHANNEL, SUBFAMILY M, MEMBER 6"/>
    <property type="match status" value="1"/>
</dbReference>
<feature type="region of interest" description="Disordered" evidence="8">
    <location>
        <begin position="347"/>
        <end position="371"/>
    </location>
</feature>
<feature type="transmembrane region" description="Helical" evidence="9">
    <location>
        <begin position="936"/>
        <end position="957"/>
    </location>
</feature>
<dbReference type="Pfam" id="PF18139">
    <property type="entry name" value="LSDAT_euk"/>
    <property type="match status" value="1"/>
</dbReference>
<name>A0A814LVN2_9BILA</name>
<feature type="transmembrane region" description="Helical" evidence="9">
    <location>
        <begin position="1182"/>
        <end position="1200"/>
    </location>
</feature>